<feature type="transmembrane region" description="Helical" evidence="1">
    <location>
        <begin position="17"/>
        <end position="34"/>
    </location>
</feature>
<protein>
    <submittedName>
        <fullName evidence="2">Uncharacterized protein</fullName>
    </submittedName>
</protein>
<evidence type="ECO:0000313" key="2">
    <source>
        <dbReference type="EMBL" id="RSU03502.1"/>
    </source>
</evidence>
<sequence length="154" mass="17825">MENFSTFFSSGEYLRDLSIALYAGIILWALGIFYDRKQAARRSNEDKAESLEDHYADMLGAAASFLRIDESYPVFVKDEIDVKFSMSGKNFARVLNSIDTKRYEKYYGDTDLIRLNNILDNILALDHNAYEKVLDAQELVHKVVKNVRTCHRRL</sequence>
<gene>
    <name evidence="2" type="ORF">CBF31_07260</name>
</gene>
<evidence type="ECO:0000256" key="1">
    <source>
        <dbReference type="SAM" id="Phobius"/>
    </source>
</evidence>
<name>A0A430A8Q4_9ENTE</name>
<keyword evidence="1" id="KW-1133">Transmembrane helix</keyword>
<organism evidence="2 3">
    <name type="scientific">Vagococcus fessus</name>
    <dbReference type="NCBI Taxonomy" id="120370"/>
    <lineage>
        <taxon>Bacteria</taxon>
        <taxon>Bacillati</taxon>
        <taxon>Bacillota</taxon>
        <taxon>Bacilli</taxon>
        <taxon>Lactobacillales</taxon>
        <taxon>Enterococcaceae</taxon>
        <taxon>Vagococcus</taxon>
    </lineage>
</organism>
<accession>A0A430A8Q4</accession>
<dbReference type="EMBL" id="NGJY01000002">
    <property type="protein sequence ID" value="RSU03502.1"/>
    <property type="molecule type" value="Genomic_DNA"/>
</dbReference>
<keyword evidence="3" id="KW-1185">Reference proteome</keyword>
<keyword evidence="1" id="KW-0472">Membrane</keyword>
<dbReference type="RefSeq" id="WP_126831712.1">
    <property type="nucleotide sequence ID" value="NZ_CBCRYB010000001.1"/>
</dbReference>
<dbReference type="AlphaFoldDB" id="A0A430A8Q4"/>
<comment type="caution">
    <text evidence="2">The sequence shown here is derived from an EMBL/GenBank/DDBJ whole genome shotgun (WGS) entry which is preliminary data.</text>
</comment>
<evidence type="ECO:0000313" key="3">
    <source>
        <dbReference type="Proteomes" id="UP000287101"/>
    </source>
</evidence>
<keyword evidence="1" id="KW-0812">Transmembrane</keyword>
<reference evidence="2 3" key="1">
    <citation type="submission" date="2017-05" db="EMBL/GenBank/DDBJ databases">
        <title>Vagococcus spp. assemblies.</title>
        <authorList>
            <person name="Gulvik C.A."/>
        </authorList>
    </citation>
    <scope>NUCLEOTIDE SEQUENCE [LARGE SCALE GENOMIC DNA]</scope>
    <source>
        <strain evidence="2 3">CCUG 41755</strain>
    </source>
</reference>
<proteinExistence type="predicted"/>
<dbReference type="Proteomes" id="UP000287101">
    <property type="component" value="Unassembled WGS sequence"/>
</dbReference>